<name>A0A0C2Z560_9AGAM</name>
<feature type="transmembrane region" description="Helical" evidence="1">
    <location>
        <begin position="74"/>
        <end position="94"/>
    </location>
</feature>
<dbReference type="InParanoid" id="A0A0C2Z560"/>
<dbReference type="HOGENOM" id="CLU_035509_14_2_1"/>
<evidence type="ECO:0000313" key="3">
    <source>
        <dbReference type="Proteomes" id="UP000053989"/>
    </source>
</evidence>
<keyword evidence="1" id="KW-0812">Transmembrane</keyword>
<dbReference type="Proteomes" id="UP000053989">
    <property type="component" value="Unassembled WGS sequence"/>
</dbReference>
<dbReference type="OrthoDB" id="3349377at2759"/>
<proteinExistence type="predicted"/>
<dbReference type="STRING" id="1036808.A0A0C2Z560"/>
<protein>
    <submittedName>
        <fullName evidence="2">Uncharacterized protein</fullName>
    </submittedName>
</protein>
<feature type="transmembrane region" description="Helical" evidence="1">
    <location>
        <begin position="115"/>
        <end position="139"/>
    </location>
</feature>
<sequence length="202" mass="22357">MIWLVQSILQMRLYALYDCSRKVMSIMGLAFVLEILAMSTILLRTNLTTGASNEPLPGVKFCTNEDMSRSFCVFWLPVLCFECLLCSLAVWAGIQRSKDGMSPMVVSNKVCLLDILIRGNVGYFLAIFLAGVVNAVMWATLPGEWIEVPEGFPHAVTVIAGCRLILHVRNAASPPLTGSTHSIDYSLAFVYSMQITEVNERV</sequence>
<dbReference type="AlphaFoldDB" id="A0A0C2Z560"/>
<evidence type="ECO:0000313" key="2">
    <source>
        <dbReference type="EMBL" id="KIM57083.1"/>
    </source>
</evidence>
<gene>
    <name evidence="2" type="ORF">SCLCIDRAFT_1143860</name>
</gene>
<evidence type="ECO:0000256" key="1">
    <source>
        <dbReference type="SAM" id="Phobius"/>
    </source>
</evidence>
<organism evidence="2 3">
    <name type="scientific">Scleroderma citrinum Foug A</name>
    <dbReference type="NCBI Taxonomy" id="1036808"/>
    <lineage>
        <taxon>Eukaryota</taxon>
        <taxon>Fungi</taxon>
        <taxon>Dikarya</taxon>
        <taxon>Basidiomycota</taxon>
        <taxon>Agaricomycotina</taxon>
        <taxon>Agaricomycetes</taxon>
        <taxon>Agaricomycetidae</taxon>
        <taxon>Boletales</taxon>
        <taxon>Sclerodermatineae</taxon>
        <taxon>Sclerodermataceae</taxon>
        <taxon>Scleroderma</taxon>
    </lineage>
</organism>
<keyword evidence="1" id="KW-1133">Transmembrane helix</keyword>
<dbReference type="EMBL" id="KN822106">
    <property type="protein sequence ID" value="KIM57083.1"/>
    <property type="molecule type" value="Genomic_DNA"/>
</dbReference>
<reference evidence="2 3" key="1">
    <citation type="submission" date="2014-04" db="EMBL/GenBank/DDBJ databases">
        <authorList>
            <consortium name="DOE Joint Genome Institute"/>
            <person name="Kuo A."/>
            <person name="Kohler A."/>
            <person name="Nagy L.G."/>
            <person name="Floudas D."/>
            <person name="Copeland A."/>
            <person name="Barry K.W."/>
            <person name="Cichocki N."/>
            <person name="Veneault-Fourrey C."/>
            <person name="LaButti K."/>
            <person name="Lindquist E.A."/>
            <person name="Lipzen A."/>
            <person name="Lundell T."/>
            <person name="Morin E."/>
            <person name="Murat C."/>
            <person name="Sun H."/>
            <person name="Tunlid A."/>
            <person name="Henrissat B."/>
            <person name="Grigoriev I.V."/>
            <person name="Hibbett D.S."/>
            <person name="Martin F."/>
            <person name="Nordberg H.P."/>
            <person name="Cantor M.N."/>
            <person name="Hua S.X."/>
        </authorList>
    </citation>
    <scope>NUCLEOTIDE SEQUENCE [LARGE SCALE GENOMIC DNA]</scope>
    <source>
        <strain evidence="2 3">Foug A</strain>
    </source>
</reference>
<feature type="transmembrane region" description="Helical" evidence="1">
    <location>
        <begin position="21"/>
        <end position="43"/>
    </location>
</feature>
<accession>A0A0C2Z560</accession>
<reference evidence="3" key="2">
    <citation type="submission" date="2015-01" db="EMBL/GenBank/DDBJ databases">
        <title>Evolutionary Origins and Diversification of the Mycorrhizal Mutualists.</title>
        <authorList>
            <consortium name="DOE Joint Genome Institute"/>
            <consortium name="Mycorrhizal Genomics Consortium"/>
            <person name="Kohler A."/>
            <person name="Kuo A."/>
            <person name="Nagy L.G."/>
            <person name="Floudas D."/>
            <person name="Copeland A."/>
            <person name="Barry K.W."/>
            <person name="Cichocki N."/>
            <person name="Veneault-Fourrey C."/>
            <person name="LaButti K."/>
            <person name="Lindquist E.A."/>
            <person name="Lipzen A."/>
            <person name="Lundell T."/>
            <person name="Morin E."/>
            <person name="Murat C."/>
            <person name="Riley R."/>
            <person name="Ohm R."/>
            <person name="Sun H."/>
            <person name="Tunlid A."/>
            <person name="Henrissat B."/>
            <person name="Grigoriev I.V."/>
            <person name="Hibbett D.S."/>
            <person name="Martin F."/>
        </authorList>
    </citation>
    <scope>NUCLEOTIDE SEQUENCE [LARGE SCALE GENOMIC DNA]</scope>
    <source>
        <strain evidence="3">Foug A</strain>
    </source>
</reference>
<keyword evidence="1" id="KW-0472">Membrane</keyword>
<keyword evidence="3" id="KW-1185">Reference proteome</keyword>